<dbReference type="AlphaFoldDB" id="Q4RCW6"/>
<dbReference type="SUPFAM" id="SSF81324">
    <property type="entry name" value="Voltage-gated potassium channels"/>
    <property type="match status" value="1"/>
</dbReference>
<dbReference type="KEGG" id="tng:GSTEN00036550G001"/>
<reference evidence="4" key="3">
    <citation type="submission" date="2025-05" db="UniProtKB">
        <authorList>
            <consortium name="Ensembl"/>
        </authorList>
    </citation>
    <scope>IDENTIFICATION</scope>
</reference>
<dbReference type="InterPro" id="IPR003937">
    <property type="entry name" value="K_chnl_volt-dep_KCNQ"/>
</dbReference>
<feature type="transmembrane region" description="Helical" evidence="1">
    <location>
        <begin position="59"/>
        <end position="81"/>
    </location>
</feature>
<dbReference type="OrthoDB" id="8879391at2759"/>
<dbReference type="PANTHER" id="PTHR47735:SF8">
    <property type="entry name" value="POTASSIUM VOLTAGE-GATED CHANNEL SUBFAMILY KQT MEMBER 5"/>
    <property type="match status" value="1"/>
</dbReference>
<sequence length="105" mass="11230">ITLTTIGYGDKTPQTWTGRLLSAGFALLGISFFALPAVSETLRSNAVSAPGPGGTRVCVFMSRCVCPLLVSQGILGSGFALKVQEQHRQKHFEKRRNPAASLIQV</sequence>
<dbReference type="Pfam" id="PF07885">
    <property type="entry name" value="Ion_trans_2"/>
    <property type="match status" value="1"/>
</dbReference>
<dbReference type="Proteomes" id="UP000007303">
    <property type="component" value="Unassembled WGS sequence"/>
</dbReference>
<reference evidence="3 5" key="1">
    <citation type="journal article" date="2004" name="Nature">
        <title>Genome duplication in the teleost fish Tetraodon nigroviridis reveals the early vertebrate proto-karyotype.</title>
        <authorList>
            <person name="Jaillon O."/>
            <person name="Aury J.-M."/>
            <person name="Brunet F."/>
            <person name="Petit J.-L."/>
            <person name="Stange-Thomann N."/>
            <person name="Mauceli E."/>
            <person name="Bouneau L."/>
            <person name="Fischer C."/>
            <person name="Ozouf-Costaz C."/>
            <person name="Bernot A."/>
            <person name="Nicaud S."/>
            <person name="Jaffe D."/>
            <person name="Fisher S."/>
            <person name="Lutfalla G."/>
            <person name="Dossat C."/>
            <person name="Segurens B."/>
            <person name="Dasilva C."/>
            <person name="Salanoubat M."/>
            <person name="Levy M."/>
            <person name="Boudet N."/>
            <person name="Castellano S."/>
            <person name="Anthouard V."/>
            <person name="Jubin C."/>
            <person name="Castelli V."/>
            <person name="Katinka M."/>
            <person name="Vacherie B."/>
            <person name="Biemont C."/>
            <person name="Skalli Z."/>
            <person name="Cattolico L."/>
            <person name="Poulain J."/>
            <person name="De Berardinis V."/>
            <person name="Cruaud C."/>
            <person name="Duprat S."/>
            <person name="Brottier P."/>
            <person name="Coutanceau J.-P."/>
            <person name="Gouzy J."/>
            <person name="Parra G."/>
            <person name="Lardier G."/>
            <person name="Chapple C."/>
            <person name="McKernan K.J."/>
            <person name="McEwan P."/>
            <person name="Bosak S."/>
            <person name="Kellis M."/>
            <person name="Volff J.-N."/>
            <person name="Guigo R."/>
            <person name="Zody M.C."/>
            <person name="Mesirov J."/>
            <person name="Lindblad-Toh K."/>
            <person name="Birren B."/>
            <person name="Nusbaum C."/>
            <person name="Kahn D."/>
            <person name="Robinson-Rechavi M."/>
            <person name="Laudet V."/>
            <person name="Schachter V."/>
            <person name="Quetier F."/>
            <person name="Saurin W."/>
            <person name="Scarpelli C."/>
            <person name="Wincker P."/>
            <person name="Lander E.S."/>
            <person name="Weissenbach J."/>
            <person name="Roest Crollius H."/>
        </authorList>
    </citation>
    <scope>NUCLEOTIDE SEQUENCE [LARGE SCALE GENOMIC DNA]</scope>
</reference>
<feature type="transmembrane region" description="Helical" evidence="1">
    <location>
        <begin position="20"/>
        <end position="39"/>
    </location>
</feature>
<gene>
    <name evidence="3" type="ORF">GSTENG00036550001</name>
</gene>
<keyword evidence="5" id="KW-1185">Reference proteome</keyword>
<evidence type="ECO:0000259" key="2">
    <source>
        <dbReference type="Pfam" id="PF07885"/>
    </source>
</evidence>
<proteinExistence type="predicted"/>
<dbReference type="GO" id="GO:0005249">
    <property type="term" value="F:voltage-gated potassium channel activity"/>
    <property type="evidence" value="ECO:0007669"/>
    <property type="project" value="InterPro"/>
</dbReference>
<evidence type="ECO:0000256" key="1">
    <source>
        <dbReference type="SAM" id="Phobius"/>
    </source>
</evidence>
<protein>
    <submittedName>
        <fullName evidence="3">Chromosome undetermined SCAF17923, whole genome shotgun sequence</fullName>
    </submittedName>
</protein>
<keyword evidence="1" id="KW-0812">Transmembrane</keyword>
<dbReference type="Gene3D" id="6.10.140.1910">
    <property type="match status" value="1"/>
</dbReference>
<feature type="non-terminal residue" evidence="3">
    <location>
        <position position="105"/>
    </location>
</feature>
<evidence type="ECO:0000313" key="3">
    <source>
        <dbReference type="EMBL" id="CAG13766.1"/>
    </source>
</evidence>
<reference evidence="3" key="2">
    <citation type="submission" date="2004-02" db="EMBL/GenBank/DDBJ databases">
        <authorList>
            <consortium name="Genoscope"/>
            <consortium name="Whitehead Institute Centre for Genome Research"/>
        </authorList>
    </citation>
    <scope>NUCLEOTIDE SEQUENCE</scope>
</reference>
<dbReference type="PANTHER" id="PTHR47735">
    <property type="entry name" value="POTASSIUM VOLTAGE-GATED CHANNEL SUBFAMILY KQT MEMBER 4"/>
    <property type="match status" value="1"/>
</dbReference>
<dbReference type="Ensembl" id="ENSTNIT00000022948.1">
    <property type="protein sequence ID" value="ENSTNIP00000022709.1"/>
    <property type="gene ID" value="ENSTNIG00000019491.1"/>
</dbReference>
<feature type="domain" description="Potassium channel" evidence="2">
    <location>
        <begin position="1"/>
        <end position="35"/>
    </location>
</feature>
<evidence type="ECO:0000313" key="5">
    <source>
        <dbReference type="Proteomes" id="UP000007303"/>
    </source>
</evidence>
<dbReference type="STRING" id="99883.ENSTNIP00000022709"/>
<dbReference type="HOGENOM" id="CLU_2242811_0_0_1"/>
<accession>Q4RCW6</accession>
<dbReference type="GeneTree" id="ENSGT00940000155933"/>
<dbReference type="GO" id="GO:0008076">
    <property type="term" value="C:voltage-gated potassium channel complex"/>
    <property type="evidence" value="ECO:0007669"/>
    <property type="project" value="TreeGrafter"/>
</dbReference>
<dbReference type="Gene3D" id="1.10.287.70">
    <property type="match status" value="1"/>
</dbReference>
<name>Q4RCW6_TETNG</name>
<organism evidence="3">
    <name type="scientific">Tetraodon nigroviridis</name>
    <name type="common">Spotted green pufferfish</name>
    <name type="synonym">Chelonodon nigroviridis</name>
    <dbReference type="NCBI Taxonomy" id="99883"/>
    <lineage>
        <taxon>Eukaryota</taxon>
        <taxon>Metazoa</taxon>
        <taxon>Chordata</taxon>
        <taxon>Craniata</taxon>
        <taxon>Vertebrata</taxon>
        <taxon>Euteleostomi</taxon>
        <taxon>Actinopterygii</taxon>
        <taxon>Neopterygii</taxon>
        <taxon>Teleostei</taxon>
        <taxon>Neoteleostei</taxon>
        <taxon>Acanthomorphata</taxon>
        <taxon>Eupercaria</taxon>
        <taxon>Tetraodontiformes</taxon>
        <taxon>Tetradontoidea</taxon>
        <taxon>Tetraodontidae</taxon>
        <taxon>Tetraodon</taxon>
    </lineage>
</organism>
<dbReference type="InterPro" id="IPR013099">
    <property type="entry name" value="K_chnl_dom"/>
</dbReference>
<evidence type="ECO:0000313" key="4">
    <source>
        <dbReference type="Ensembl" id="ENSTNIP00000022709.1"/>
    </source>
</evidence>
<feature type="non-terminal residue" evidence="3">
    <location>
        <position position="1"/>
    </location>
</feature>
<keyword evidence="1" id="KW-1133">Transmembrane helix</keyword>
<keyword evidence="1" id="KW-0472">Membrane</keyword>
<dbReference type="EMBL" id="CAAE01017923">
    <property type="protein sequence ID" value="CAG13766.1"/>
    <property type="molecule type" value="Genomic_DNA"/>
</dbReference>